<dbReference type="PANTHER" id="PTHR12765">
    <property type="entry name" value="RED PROTEIN IK FACTOR CYTOKINE IK"/>
    <property type="match status" value="1"/>
</dbReference>
<feature type="domain" description="RED-like N-terminal" evidence="4">
    <location>
        <begin position="58"/>
        <end position="161"/>
    </location>
</feature>
<dbReference type="Pfam" id="PF07808">
    <property type="entry name" value="RED_N"/>
    <property type="match status" value="1"/>
</dbReference>
<dbReference type="GO" id="GO:0005634">
    <property type="term" value="C:nucleus"/>
    <property type="evidence" value="ECO:0007669"/>
    <property type="project" value="UniProtKB-SubCell"/>
</dbReference>
<protein>
    <submittedName>
        <fullName evidence="5">RED-like protein N-terminal region-domain-containing protein</fullName>
    </submittedName>
</protein>
<feature type="region of interest" description="Disordered" evidence="3">
    <location>
        <begin position="210"/>
        <end position="376"/>
    </location>
</feature>
<evidence type="ECO:0000313" key="6">
    <source>
        <dbReference type="Proteomes" id="UP000736335"/>
    </source>
</evidence>
<proteinExistence type="predicted"/>
<dbReference type="InterPro" id="IPR012916">
    <property type="entry name" value="RED_N"/>
</dbReference>
<keyword evidence="2" id="KW-0539">Nucleus</keyword>
<feature type="compositionally biased region" description="Acidic residues" evidence="3">
    <location>
        <begin position="293"/>
        <end position="303"/>
    </location>
</feature>
<feature type="region of interest" description="Disordered" evidence="3">
    <location>
        <begin position="159"/>
        <end position="196"/>
    </location>
</feature>
<evidence type="ECO:0000256" key="1">
    <source>
        <dbReference type="ARBA" id="ARBA00004123"/>
    </source>
</evidence>
<comment type="caution">
    <text evidence="5">The sequence shown here is derived from an EMBL/GenBank/DDBJ whole genome shotgun (WGS) entry which is preliminary data.</text>
</comment>
<reference evidence="5" key="1">
    <citation type="journal article" date="2020" name="Nat. Commun.">
        <title>Large-scale genome sequencing of mycorrhizal fungi provides insights into the early evolution of symbiotic traits.</title>
        <authorList>
            <person name="Miyauchi S."/>
            <person name="Kiss E."/>
            <person name="Kuo A."/>
            <person name="Drula E."/>
            <person name="Kohler A."/>
            <person name="Sanchez-Garcia M."/>
            <person name="Morin E."/>
            <person name="Andreopoulos B."/>
            <person name="Barry K.W."/>
            <person name="Bonito G."/>
            <person name="Buee M."/>
            <person name="Carver A."/>
            <person name="Chen C."/>
            <person name="Cichocki N."/>
            <person name="Clum A."/>
            <person name="Culley D."/>
            <person name="Crous P.W."/>
            <person name="Fauchery L."/>
            <person name="Girlanda M."/>
            <person name="Hayes R.D."/>
            <person name="Keri Z."/>
            <person name="LaButti K."/>
            <person name="Lipzen A."/>
            <person name="Lombard V."/>
            <person name="Magnuson J."/>
            <person name="Maillard F."/>
            <person name="Murat C."/>
            <person name="Nolan M."/>
            <person name="Ohm R.A."/>
            <person name="Pangilinan J."/>
            <person name="Pereira M.F."/>
            <person name="Perotto S."/>
            <person name="Peter M."/>
            <person name="Pfister S."/>
            <person name="Riley R."/>
            <person name="Sitrit Y."/>
            <person name="Stielow J.B."/>
            <person name="Szollosi G."/>
            <person name="Zifcakova L."/>
            <person name="Stursova M."/>
            <person name="Spatafora J.W."/>
            <person name="Tedersoo L."/>
            <person name="Vaario L.M."/>
            <person name="Yamada A."/>
            <person name="Yan M."/>
            <person name="Wang P."/>
            <person name="Xu J."/>
            <person name="Bruns T."/>
            <person name="Baldrian P."/>
            <person name="Vilgalys R."/>
            <person name="Dunand C."/>
            <person name="Henrissat B."/>
            <person name="Grigoriev I.V."/>
            <person name="Hibbett D."/>
            <person name="Nagy L.G."/>
            <person name="Martin F.M."/>
        </authorList>
    </citation>
    <scope>NUCLEOTIDE SEQUENCE</scope>
    <source>
        <strain evidence="5">UH-Tt-Lm1</strain>
    </source>
</reference>
<dbReference type="Proteomes" id="UP000736335">
    <property type="component" value="Unassembled WGS sequence"/>
</dbReference>
<feature type="compositionally biased region" description="Polar residues" evidence="3">
    <location>
        <begin position="1"/>
        <end position="20"/>
    </location>
</feature>
<evidence type="ECO:0000256" key="3">
    <source>
        <dbReference type="SAM" id="MobiDB-lite"/>
    </source>
</evidence>
<gene>
    <name evidence="5" type="ORF">BJ322DRAFT_1061729</name>
</gene>
<evidence type="ECO:0000313" key="5">
    <source>
        <dbReference type="EMBL" id="KAF9785182.1"/>
    </source>
</evidence>
<keyword evidence="6" id="KW-1185">Reference proteome</keyword>
<feature type="region of interest" description="Disordered" evidence="3">
    <location>
        <begin position="389"/>
        <end position="411"/>
    </location>
</feature>
<feature type="compositionally biased region" description="Basic and acidic residues" evidence="3">
    <location>
        <begin position="67"/>
        <end position="79"/>
    </location>
</feature>
<name>A0A9P6HGZ6_9AGAM</name>
<evidence type="ECO:0000256" key="2">
    <source>
        <dbReference type="ARBA" id="ARBA00023242"/>
    </source>
</evidence>
<feature type="region of interest" description="Disordered" evidence="3">
    <location>
        <begin position="1"/>
        <end position="79"/>
    </location>
</feature>
<dbReference type="InterPro" id="IPR039896">
    <property type="entry name" value="Red-like"/>
</dbReference>
<feature type="compositionally biased region" description="Basic and acidic residues" evidence="3">
    <location>
        <begin position="321"/>
        <end position="333"/>
    </location>
</feature>
<sequence length="426" mass="47025">MDQDSFRQLLTSGSRTSKASAGNPLGGASRKRSSVPQQSSLKTKPEAGATASFQPRKVKKANPNANYRDRAAERRVGADHEFTHVETLLNDFEERNKGHDKSVIDEQRQYLGGDSEHSVLVKGLDFALLEQNKAKVAAVSSVEDDEALEQAFLGVDGGASADAVESASQPKKKSREDLIRELKEKRGQDKLAENKVVDAGIEEAKKAGKFKPIGFKPIGGNSEGKKRKKEKEGGEKKKKKRKVEELKDKPAEASGSVQPSASPLPATLLRKEKEPDPEPTDLDFDIFAGVEEYTGEIEDESEDEDKRPGVEGSQEPWQDVDPPRKGGWFDEPKSPTPPPKEPTPPPAKEPSEPKEEVEEEPVPMRLAPLASSMSAKDILAVDEAAAKEEKRKARKEKKKKQVELNAQEKVNRDYQKLMAYEQKKSK</sequence>
<feature type="compositionally biased region" description="Pro residues" evidence="3">
    <location>
        <begin position="334"/>
        <end position="348"/>
    </location>
</feature>
<dbReference type="OrthoDB" id="3366823at2759"/>
<accession>A0A9P6HGZ6</accession>
<dbReference type="AlphaFoldDB" id="A0A9P6HGZ6"/>
<reference evidence="5" key="2">
    <citation type="submission" date="2020-11" db="EMBL/GenBank/DDBJ databases">
        <authorList>
            <consortium name="DOE Joint Genome Institute"/>
            <person name="Kuo A."/>
            <person name="Miyauchi S."/>
            <person name="Kiss E."/>
            <person name="Drula E."/>
            <person name="Kohler A."/>
            <person name="Sanchez-Garcia M."/>
            <person name="Andreopoulos B."/>
            <person name="Barry K.W."/>
            <person name="Bonito G."/>
            <person name="Buee M."/>
            <person name="Carver A."/>
            <person name="Chen C."/>
            <person name="Cichocki N."/>
            <person name="Clum A."/>
            <person name="Culley D."/>
            <person name="Crous P.W."/>
            <person name="Fauchery L."/>
            <person name="Girlanda M."/>
            <person name="Hayes R."/>
            <person name="Keri Z."/>
            <person name="Labutti K."/>
            <person name="Lipzen A."/>
            <person name="Lombard V."/>
            <person name="Magnuson J."/>
            <person name="Maillard F."/>
            <person name="Morin E."/>
            <person name="Murat C."/>
            <person name="Nolan M."/>
            <person name="Ohm R."/>
            <person name="Pangilinan J."/>
            <person name="Pereira M."/>
            <person name="Perotto S."/>
            <person name="Peter M."/>
            <person name="Riley R."/>
            <person name="Sitrit Y."/>
            <person name="Stielow B."/>
            <person name="Szollosi G."/>
            <person name="Zifcakova L."/>
            <person name="Stursova M."/>
            <person name="Spatafora J.W."/>
            <person name="Tedersoo L."/>
            <person name="Vaario L.-M."/>
            <person name="Yamada A."/>
            <person name="Yan M."/>
            <person name="Wang P."/>
            <person name="Xu J."/>
            <person name="Bruns T."/>
            <person name="Baldrian P."/>
            <person name="Vilgalys R."/>
            <person name="Henrissat B."/>
            <person name="Grigoriev I.V."/>
            <person name="Hibbett D."/>
            <person name="Nagy L.G."/>
            <person name="Martin F.M."/>
        </authorList>
    </citation>
    <scope>NUCLEOTIDE SEQUENCE</scope>
    <source>
        <strain evidence="5">UH-Tt-Lm1</strain>
    </source>
</reference>
<feature type="compositionally biased region" description="Basic and acidic residues" evidence="3">
    <location>
        <begin position="242"/>
        <end position="251"/>
    </location>
</feature>
<comment type="subcellular location">
    <subcellularLocation>
        <location evidence="1">Nucleus</location>
    </subcellularLocation>
</comment>
<organism evidence="5 6">
    <name type="scientific">Thelephora terrestris</name>
    <dbReference type="NCBI Taxonomy" id="56493"/>
    <lineage>
        <taxon>Eukaryota</taxon>
        <taxon>Fungi</taxon>
        <taxon>Dikarya</taxon>
        <taxon>Basidiomycota</taxon>
        <taxon>Agaricomycotina</taxon>
        <taxon>Agaricomycetes</taxon>
        <taxon>Thelephorales</taxon>
        <taxon>Thelephoraceae</taxon>
        <taxon>Thelephora</taxon>
    </lineage>
</organism>
<evidence type="ECO:0000259" key="4">
    <source>
        <dbReference type="Pfam" id="PF07808"/>
    </source>
</evidence>
<dbReference type="EMBL" id="WIUZ02000007">
    <property type="protein sequence ID" value="KAF9785182.1"/>
    <property type="molecule type" value="Genomic_DNA"/>
</dbReference>
<feature type="compositionally biased region" description="Basic and acidic residues" evidence="3">
    <location>
        <begin position="174"/>
        <end position="196"/>
    </location>
</feature>